<reference evidence="9" key="2">
    <citation type="submission" date="2021-04" db="EMBL/GenBank/DDBJ databases">
        <authorList>
            <person name="Gilroy R."/>
        </authorList>
    </citation>
    <scope>NUCLEOTIDE SEQUENCE</scope>
    <source>
        <strain evidence="9">CHK180-15479</strain>
    </source>
</reference>
<keyword evidence="3" id="KW-0813">Transport</keyword>
<evidence type="ECO:0000256" key="8">
    <source>
        <dbReference type="SAM" id="Phobius"/>
    </source>
</evidence>
<dbReference type="EMBL" id="DWWT01000035">
    <property type="protein sequence ID" value="HJC06135.1"/>
    <property type="molecule type" value="Genomic_DNA"/>
</dbReference>
<feature type="transmembrane region" description="Helical" evidence="8">
    <location>
        <begin position="279"/>
        <end position="304"/>
    </location>
</feature>
<keyword evidence="4" id="KW-1003">Cell membrane</keyword>
<dbReference type="GO" id="GO:0005886">
    <property type="term" value="C:plasma membrane"/>
    <property type="evidence" value="ECO:0007669"/>
    <property type="project" value="UniProtKB-SubCell"/>
</dbReference>
<dbReference type="PANTHER" id="PTHR30472:SF25">
    <property type="entry name" value="ABC TRANSPORTER PERMEASE PROTEIN MJ0876-RELATED"/>
    <property type="match status" value="1"/>
</dbReference>
<evidence type="ECO:0000313" key="9">
    <source>
        <dbReference type="EMBL" id="HJC06135.1"/>
    </source>
</evidence>
<sequence>MRNLRTCCTPGRNKKILAVLFLAAVLVGGLSLCLGAEPVSLPRAVGAILSHQETVETRILAYVRLPRTCAGLLAGAALACAGAIIQGVLANPLAAPSTIGVNSGAGLAAAICCAINPGAVAAVPFAALAGAFFGAVLVLTVAERTGASRLTLVLAGVALSGMFGAGVDAVVTFVPEALNGYSDFRIGGLSGVSMGRLFPAFCLIFPGILIALTLHNELDVLSLGREQAQSLGLAAGRLRLVFLGLAAALAGAAVSFCGLLGFVGLVVPHMMRRLVGEESGSLLAASALGGGALLCGCDLVSRLVFAPYELPVGIVMSLLGGPFFIWLLLRRRGESHG</sequence>
<keyword evidence="7 8" id="KW-0472">Membrane</keyword>
<organism evidence="9 10">
    <name type="scientific">Candidatus Enterocloster excrementipullorum</name>
    <dbReference type="NCBI Taxonomy" id="2838559"/>
    <lineage>
        <taxon>Bacteria</taxon>
        <taxon>Bacillati</taxon>
        <taxon>Bacillota</taxon>
        <taxon>Clostridia</taxon>
        <taxon>Lachnospirales</taxon>
        <taxon>Lachnospiraceae</taxon>
        <taxon>Enterocloster</taxon>
    </lineage>
</organism>
<dbReference type="CDD" id="cd06550">
    <property type="entry name" value="TM_ABC_iron-siderophores_like"/>
    <property type="match status" value="1"/>
</dbReference>
<reference evidence="9" key="1">
    <citation type="journal article" date="2021" name="PeerJ">
        <title>Extensive microbial diversity within the chicken gut microbiome revealed by metagenomics and culture.</title>
        <authorList>
            <person name="Gilroy R."/>
            <person name="Ravi A."/>
            <person name="Getino M."/>
            <person name="Pursley I."/>
            <person name="Horton D.L."/>
            <person name="Alikhan N.F."/>
            <person name="Baker D."/>
            <person name="Gharbi K."/>
            <person name="Hall N."/>
            <person name="Watson M."/>
            <person name="Adriaenssens E.M."/>
            <person name="Foster-Nyarko E."/>
            <person name="Jarju S."/>
            <person name="Secka A."/>
            <person name="Antonio M."/>
            <person name="Oren A."/>
            <person name="Chaudhuri R.R."/>
            <person name="La Ragione R."/>
            <person name="Hildebrand F."/>
            <person name="Pallen M.J."/>
        </authorList>
    </citation>
    <scope>NUCLEOTIDE SEQUENCE</scope>
    <source>
        <strain evidence="9">CHK180-15479</strain>
    </source>
</reference>
<dbReference type="Gene3D" id="1.10.3470.10">
    <property type="entry name" value="ABC transporter involved in vitamin B12 uptake, BtuC"/>
    <property type="match status" value="1"/>
</dbReference>
<feature type="transmembrane region" description="Helical" evidence="8">
    <location>
        <begin position="240"/>
        <end position="267"/>
    </location>
</feature>
<dbReference type="InterPro" id="IPR037294">
    <property type="entry name" value="ABC_BtuC-like"/>
</dbReference>
<feature type="transmembrane region" description="Helical" evidence="8">
    <location>
        <begin position="107"/>
        <end position="140"/>
    </location>
</feature>
<dbReference type="InterPro" id="IPR000522">
    <property type="entry name" value="ABC_transptr_permease_BtuC"/>
</dbReference>
<evidence type="ECO:0000256" key="7">
    <source>
        <dbReference type="ARBA" id="ARBA00023136"/>
    </source>
</evidence>
<keyword evidence="6 8" id="KW-1133">Transmembrane helix</keyword>
<evidence type="ECO:0000256" key="5">
    <source>
        <dbReference type="ARBA" id="ARBA00022692"/>
    </source>
</evidence>
<dbReference type="FunFam" id="1.10.3470.10:FF:000001">
    <property type="entry name" value="Vitamin B12 ABC transporter permease BtuC"/>
    <property type="match status" value="1"/>
</dbReference>
<evidence type="ECO:0000256" key="2">
    <source>
        <dbReference type="ARBA" id="ARBA00007935"/>
    </source>
</evidence>
<protein>
    <submittedName>
        <fullName evidence="9">Iron ABC transporter permease</fullName>
    </submittedName>
</protein>
<comment type="similarity">
    <text evidence="2">Belongs to the binding-protein-dependent transport system permease family. FecCD subfamily.</text>
</comment>
<dbReference type="SUPFAM" id="SSF81345">
    <property type="entry name" value="ABC transporter involved in vitamin B12 uptake, BtuC"/>
    <property type="match status" value="1"/>
</dbReference>
<evidence type="ECO:0000313" key="10">
    <source>
        <dbReference type="Proteomes" id="UP000823910"/>
    </source>
</evidence>
<dbReference type="GO" id="GO:0022857">
    <property type="term" value="F:transmembrane transporter activity"/>
    <property type="evidence" value="ECO:0007669"/>
    <property type="project" value="InterPro"/>
</dbReference>
<gene>
    <name evidence="9" type="ORF">H9704_08270</name>
</gene>
<dbReference type="PANTHER" id="PTHR30472">
    <property type="entry name" value="FERRIC ENTEROBACTIN TRANSPORT SYSTEM PERMEASE PROTEIN"/>
    <property type="match status" value="1"/>
</dbReference>
<feature type="transmembrane region" description="Helical" evidence="8">
    <location>
        <begin position="310"/>
        <end position="329"/>
    </location>
</feature>
<feature type="transmembrane region" description="Helical" evidence="8">
    <location>
        <begin position="152"/>
        <end position="174"/>
    </location>
</feature>
<name>A0A9D2N052_9FIRM</name>
<proteinExistence type="inferred from homology"/>
<evidence type="ECO:0000256" key="1">
    <source>
        <dbReference type="ARBA" id="ARBA00004651"/>
    </source>
</evidence>
<dbReference type="AlphaFoldDB" id="A0A9D2N052"/>
<evidence type="ECO:0000256" key="6">
    <source>
        <dbReference type="ARBA" id="ARBA00022989"/>
    </source>
</evidence>
<accession>A0A9D2N052</accession>
<evidence type="ECO:0000256" key="4">
    <source>
        <dbReference type="ARBA" id="ARBA00022475"/>
    </source>
</evidence>
<dbReference type="GO" id="GO:0033214">
    <property type="term" value="P:siderophore-iron import into cell"/>
    <property type="evidence" value="ECO:0007669"/>
    <property type="project" value="TreeGrafter"/>
</dbReference>
<comment type="caution">
    <text evidence="9">The sequence shown here is derived from an EMBL/GenBank/DDBJ whole genome shotgun (WGS) entry which is preliminary data.</text>
</comment>
<dbReference type="Pfam" id="PF01032">
    <property type="entry name" value="FecCD"/>
    <property type="match status" value="1"/>
</dbReference>
<evidence type="ECO:0000256" key="3">
    <source>
        <dbReference type="ARBA" id="ARBA00022448"/>
    </source>
</evidence>
<feature type="transmembrane region" description="Helical" evidence="8">
    <location>
        <begin position="195"/>
        <end position="214"/>
    </location>
</feature>
<dbReference type="Proteomes" id="UP000823910">
    <property type="component" value="Unassembled WGS sequence"/>
</dbReference>
<comment type="subcellular location">
    <subcellularLocation>
        <location evidence="1">Cell membrane</location>
        <topology evidence="1">Multi-pass membrane protein</topology>
    </subcellularLocation>
</comment>
<keyword evidence="5 8" id="KW-0812">Transmembrane</keyword>